<dbReference type="Proteomes" id="UP001165960">
    <property type="component" value="Unassembled WGS sequence"/>
</dbReference>
<reference evidence="1" key="1">
    <citation type="submission" date="2022-04" db="EMBL/GenBank/DDBJ databases">
        <title>Genome of the entomopathogenic fungus Entomophthora muscae.</title>
        <authorList>
            <person name="Elya C."/>
            <person name="Lovett B.R."/>
            <person name="Lee E."/>
            <person name="Macias A.M."/>
            <person name="Hajek A.E."/>
            <person name="De Bivort B.L."/>
            <person name="Kasson M.T."/>
            <person name="De Fine Licht H.H."/>
            <person name="Stajich J.E."/>
        </authorList>
    </citation>
    <scope>NUCLEOTIDE SEQUENCE</scope>
    <source>
        <strain evidence="1">Berkeley</strain>
    </source>
</reference>
<protein>
    <submittedName>
        <fullName evidence="1">Uncharacterized protein</fullName>
    </submittedName>
</protein>
<evidence type="ECO:0000313" key="1">
    <source>
        <dbReference type="EMBL" id="KAJ9087914.1"/>
    </source>
</evidence>
<dbReference type="EMBL" id="QTSX02000179">
    <property type="protein sequence ID" value="KAJ9087914.1"/>
    <property type="molecule type" value="Genomic_DNA"/>
</dbReference>
<gene>
    <name evidence="1" type="ORF">DSO57_1028353</name>
</gene>
<proteinExistence type="predicted"/>
<organism evidence="1 2">
    <name type="scientific">Entomophthora muscae</name>
    <dbReference type="NCBI Taxonomy" id="34485"/>
    <lineage>
        <taxon>Eukaryota</taxon>
        <taxon>Fungi</taxon>
        <taxon>Fungi incertae sedis</taxon>
        <taxon>Zoopagomycota</taxon>
        <taxon>Entomophthoromycotina</taxon>
        <taxon>Entomophthoromycetes</taxon>
        <taxon>Entomophthorales</taxon>
        <taxon>Entomophthoraceae</taxon>
        <taxon>Entomophthora</taxon>
    </lineage>
</organism>
<evidence type="ECO:0000313" key="2">
    <source>
        <dbReference type="Proteomes" id="UP001165960"/>
    </source>
</evidence>
<accession>A0ACC2UMB6</accession>
<name>A0ACC2UMB6_9FUNG</name>
<comment type="caution">
    <text evidence="1">The sequence shown here is derived from an EMBL/GenBank/DDBJ whole genome shotgun (WGS) entry which is preliminary data.</text>
</comment>
<sequence length="187" mass="20964">MPDSSKPFFLEADTSDYAVGAILLQHGEMDCSTLIGVTTSKDPVSIFTDHKSLLFFTQARCISQHNACWVIELTNFLFTITYNKGSLNVLLDLLICHLSTADFDLEYKLLNTKAILLLSVFINQISSTLYNLPDTLFIQKAQSEDPTNNKIIQDLISKAIPPSEYSLENNLLLFCNLVLVPNKDLQL</sequence>
<keyword evidence="2" id="KW-1185">Reference proteome</keyword>